<evidence type="ECO:0000256" key="1">
    <source>
        <dbReference type="SAM" id="MobiDB-lite"/>
    </source>
</evidence>
<name>A0A1B6I5G9_9HEMI</name>
<evidence type="ECO:0000313" key="2">
    <source>
        <dbReference type="EMBL" id="JAS82166.1"/>
    </source>
</evidence>
<feature type="non-terminal residue" evidence="2">
    <location>
        <position position="1"/>
    </location>
</feature>
<protein>
    <recommendedName>
        <fullName evidence="3">Prohormone-2</fullName>
    </recommendedName>
</protein>
<feature type="region of interest" description="Disordered" evidence="1">
    <location>
        <begin position="167"/>
        <end position="186"/>
    </location>
</feature>
<proteinExistence type="predicted"/>
<gene>
    <name evidence="2" type="ORF">g.12372</name>
</gene>
<feature type="region of interest" description="Disordered" evidence="1">
    <location>
        <begin position="89"/>
        <end position="114"/>
    </location>
</feature>
<organism evidence="2">
    <name type="scientific">Homalodisca liturata</name>
    <dbReference type="NCBI Taxonomy" id="320908"/>
    <lineage>
        <taxon>Eukaryota</taxon>
        <taxon>Metazoa</taxon>
        <taxon>Ecdysozoa</taxon>
        <taxon>Arthropoda</taxon>
        <taxon>Hexapoda</taxon>
        <taxon>Insecta</taxon>
        <taxon>Pterygota</taxon>
        <taxon>Neoptera</taxon>
        <taxon>Paraneoptera</taxon>
        <taxon>Hemiptera</taxon>
        <taxon>Auchenorrhyncha</taxon>
        <taxon>Membracoidea</taxon>
        <taxon>Cicadellidae</taxon>
        <taxon>Cicadellinae</taxon>
        <taxon>Proconiini</taxon>
        <taxon>Homalodisca</taxon>
    </lineage>
</organism>
<dbReference type="EMBL" id="GECU01025540">
    <property type="protein sequence ID" value="JAS82166.1"/>
    <property type="molecule type" value="Transcribed_RNA"/>
</dbReference>
<feature type="region of interest" description="Disordered" evidence="1">
    <location>
        <begin position="222"/>
        <end position="242"/>
    </location>
</feature>
<sequence length="315" mass="36401">LYLRIQRPSKMAGLTCALLVVLSAVCVLAIPSSLLTEVKQAEMSHARLPNKVKRAQEVIMFGNQQNRGGDGRNMYALPRTEKRGIQLDDESLPSESATDQPQAIYPSEDDEAVEEPKVLARYDKNYRGEPEYAQRLQNSVLKPEYYTDPATLTDLRYYDLDERRKRETFRTPSKRSSRGLTSGRAKRDLDLDPEELLALLTYWENERRNKLQQSRNMYNQYSMMDPDDNSEGENDLVEEDEPRPDGWMDGPVSLPSHHFSAGGEPWGRQRFSDDRRKRFMVSKRRSQDGEMYSLAQLLNGPQRDLATPVFRRYVL</sequence>
<reference evidence="2" key="1">
    <citation type="submission" date="2015-11" db="EMBL/GenBank/DDBJ databases">
        <title>De novo transcriptome assembly of four potential Pierce s Disease insect vectors from Arizona vineyards.</title>
        <authorList>
            <person name="Tassone E.E."/>
        </authorList>
    </citation>
    <scope>NUCLEOTIDE SEQUENCE</scope>
</reference>
<accession>A0A1B6I5G9</accession>
<feature type="compositionally biased region" description="Acidic residues" evidence="1">
    <location>
        <begin position="225"/>
        <end position="242"/>
    </location>
</feature>
<dbReference type="AlphaFoldDB" id="A0A1B6I5G9"/>
<evidence type="ECO:0008006" key="3">
    <source>
        <dbReference type="Google" id="ProtNLM"/>
    </source>
</evidence>